<organism evidence="3 4">
    <name type="scientific">Thermoleophilum album</name>
    <dbReference type="NCBI Taxonomy" id="29539"/>
    <lineage>
        <taxon>Bacteria</taxon>
        <taxon>Bacillati</taxon>
        <taxon>Actinomycetota</taxon>
        <taxon>Thermoleophilia</taxon>
        <taxon>Thermoleophilales</taxon>
        <taxon>Thermoleophilaceae</taxon>
        <taxon>Thermoleophilum</taxon>
    </lineage>
</organism>
<dbReference type="STRING" id="29539.SAMN02745716_0501"/>
<dbReference type="AlphaFoldDB" id="A0A1H6FLD2"/>
<feature type="region of interest" description="Disordered" evidence="1">
    <location>
        <begin position="32"/>
        <end position="100"/>
    </location>
</feature>
<feature type="compositionally biased region" description="Basic and acidic residues" evidence="1">
    <location>
        <begin position="36"/>
        <end position="53"/>
    </location>
</feature>
<evidence type="ECO:0000256" key="2">
    <source>
        <dbReference type="SAM" id="Phobius"/>
    </source>
</evidence>
<evidence type="ECO:0000256" key="1">
    <source>
        <dbReference type="SAM" id="MobiDB-lite"/>
    </source>
</evidence>
<reference evidence="4" key="1">
    <citation type="submission" date="2016-10" db="EMBL/GenBank/DDBJ databases">
        <authorList>
            <person name="Varghese N."/>
            <person name="Submissions S."/>
        </authorList>
    </citation>
    <scope>NUCLEOTIDE SEQUENCE [LARGE SCALE GENOMIC DNA]</scope>
    <source>
        <strain evidence="4">ATCC 35263</strain>
    </source>
</reference>
<dbReference type="Proteomes" id="UP000222056">
    <property type="component" value="Unassembled WGS sequence"/>
</dbReference>
<feature type="transmembrane region" description="Helical" evidence="2">
    <location>
        <begin position="6"/>
        <end position="27"/>
    </location>
</feature>
<evidence type="ECO:0000313" key="4">
    <source>
        <dbReference type="Proteomes" id="UP000222056"/>
    </source>
</evidence>
<feature type="compositionally biased region" description="Basic residues" evidence="1">
    <location>
        <begin position="82"/>
        <end position="92"/>
    </location>
</feature>
<name>A0A1H6FLD2_THEAL</name>
<dbReference type="EMBL" id="FNWJ01000001">
    <property type="protein sequence ID" value="SEH10653.1"/>
    <property type="molecule type" value="Genomic_DNA"/>
</dbReference>
<keyword evidence="4" id="KW-1185">Reference proteome</keyword>
<keyword evidence="2" id="KW-0812">Transmembrane</keyword>
<protein>
    <submittedName>
        <fullName evidence="3">Uncharacterized protein</fullName>
    </submittedName>
</protein>
<proteinExistence type="predicted"/>
<keyword evidence="2" id="KW-0472">Membrane</keyword>
<evidence type="ECO:0000313" key="3">
    <source>
        <dbReference type="EMBL" id="SEH10653.1"/>
    </source>
</evidence>
<accession>A0A1H6FLD2</accession>
<sequence length="100" mass="11368">MDWGFLWLAFFVKLPMLSLLAVVWWALRKSPPVAHAGDDPEGGIRPRADERPRRPGPWPARRGPHGGNAVTVPARRSSLRASPRRRPHRSRRDRPTPRIG</sequence>
<keyword evidence="2" id="KW-1133">Transmembrane helix</keyword>
<gene>
    <name evidence="3" type="ORF">SAMN02745716_0501</name>
</gene>